<comment type="caution">
    <text evidence="2">The sequence shown here is derived from an EMBL/GenBank/DDBJ whole genome shotgun (WGS) entry which is preliminary data.</text>
</comment>
<dbReference type="Pfam" id="PF20401">
    <property type="entry name" value="Rhomboid_2"/>
    <property type="match status" value="1"/>
</dbReference>
<keyword evidence="1" id="KW-0472">Membrane</keyword>
<keyword evidence="1" id="KW-1133">Transmembrane helix</keyword>
<sequence length="264" mass="27084">MGPVRVTLCYTTLVAAVTAVTVQMAPDRYAALVRHVSTNLHNLGHGRFVTLIGSAFVVDAGPVYLWLPGLVCLLAAAEMLWGGWRLVQTVVAGHVVASLVVAAGLAVAVHMGWLPAAIARASDTGISYVAMAALGALTGAIPSRWRPAWRGWWGAAAVMVLAGGPDFTDVGHLLALAIGATLSLRFGVPSGWTGPRITLSAAGAVFGYLVLTGGAESTGYGVAWGALGALWCAGVARLWRGRNEARHLPAGGASAPVSGQRTST</sequence>
<dbReference type="InterPro" id="IPR046862">
    <property type="entry name" value="Rhomboid_2"/>
</dbReference>
<keyword evidence="3" id="KW-1185">Reference proteome</keyword>
<organism evidence="2 3">
    <name type="scientific">Mycolicibacterium vaccae ATCC 25954</name>
    <dbReference type="NCBI Taxonomy" id="1194972"/>
    <lineage>
        <taxon>Bacteria</taxon>
        <taxon>Bacillati</taxon>
        <taxon>Actinomycetota</taxon>
        <taxon>Actinomycetes</taxon>
        <taxon>Mycobacteriales</taxon>
        <taxon>Mycobacteriaceae</taxon>
        <taxon>Mycolicibacterium</taxon>
    </lineage>
</organism>
<evidence type="ECO:0008006" key="4">
    <source>
        <dbReference type="Google" id="ProtNLM"/>
    </source>
</evidence>
<feature type="transmembrane region" description="Helical" evidence="1">
    <location>
        <begin position="197"/>
        <end position="215"/>
    </location>
</feature>
<feature type="transmembrane region" description="Helical" evidence="1">
    <location>
        <begin position="148"/>
        <end position="164"/>
    </location>
</feature>
<protein>
    <recommendedName>
        <fullName evidence="4">Transmembrane protein</fullName>
    </recommendedName>
</protein>
<dbReference type="HOGENOM" id="CLU_067786_0_0_11"/>
<feature type="transmembrane region" description="Helical" evidence="1">
    <location>
        <begin position="89"/>
        <end position="113"/>
    </location>
</feature>
<evidence type="ECO:0000313" key="2">
    <source>
        <dbReference type="EMBL" id="EJZ10227.1"/>
    </source>
</evidence>
<dbReference type="AlphaFoldDB" id="K0USV5"/>
<dbReference type="PATRIC" id="fig|1194972.3.peg.2005"/>
<feature type="transmembrane region" description="Helical" evidence="1">
    <location>
        <begin position="221"/>
        <end position="239"/>
    </location>
</feature>
<feature type="transmembrane region" description="Helical" evidence="1">
    <location>
        <begin position="125"/>
        <end position="141"/>
    </location>
</feature>
<dbReference type="EMBL" id="ALQA01000016">
    <property type="protein sequence ID" value="EJZ10227.1"/>
    <property type="molecule type" value="Genomic_DNA"/>
</dbReference>
<feature type="transmembrane region" description="Helical" evidence="1">
    <location>
        <begin position="48"/>
        <end position="77"/>
    </location>
</feature>
<evidence type="ECO:0000313" key="3">
    <source>
        <dbReference type="Proteomes" id="UP000006072"/>
    </source>
</evidence>
<feature type="transmembrane region" description="Helical" evidence="1">
    <location>
        <begin position="170"/>
        <end position="188"/>
    </location>
</feature>
<proteinExistence type="predicted"/>
<accession>K0USV5</accession>
<dbReference type="eggNOG" id="ENOG50334X6">
    <property type="taxonomic scope" value="Bacteria"/>
</dbReference>
<gene>
    <name evidence="2" type="ORF">MVAC_09996</name>
</gene>
<name>K0USV5_MYCVA</name>
<dbReference type="Proteomes" id="UP000006072">
    <property type="component" value="Unassembled WGS sequence"/>
</dbReference>
<evidence type="ECO:0000256" key="1">
    <source>
        <dbReference type="SAM" id="Phobius"/>
    </source>
</evidence>
<reference evidence="2 3" key="1">
    <citation type="journal article" date="2012" name="J. Bacteriol.">
        <title>Complete Genome Sequence of Mycobacterium vaccae Type Strain ATCC 25954.</title>
        <authorList>
            <person name="Ho Y.S."/>
            <person name="Adroub S.A."/>
            <person name="Abadi M."/>
            <person name="Al Alwan B."/>
            <person name="Alkhateeb R."/>
            <person name="Gao G."/>
            <person name="Ragab A."/>
            <person name="Ali S."/>
            <person name="van Soolingen D."/>
            <person name="Bitter W."/>
            <person name="Pain A."/>
            <person name="Abdallah A.M."/>
        </authorList>
    </citation>
    <scope>NUCLEOTIDE SEQUENCE [LARGE SCALE GENOMIC DNA]</scope>
    <source>
        <strain evidence="2 3">ATCC 25954</strain>
    </source>
</reference>
<keyword evidence="1" id="KW-0812">Transmembrane</keyword>